<feature type="transmembrane region" description="Helical" evidence="6">
    <location>
        <begin position="56"/>
        <end position="73"/>
    </location>
</feature>
<dbReference type="Pfam" id="PF13519">
    <property type="entry name" value="VWA_2"/>
    <property type="match status" value="1"/>
</dbReference>
<feature type="region of interest" description="Disordered" evidence="5">
    <location>
        <begin position="346"/>
        <end position="371"/>
    </location>
</feature>
<keyword evidence="4 6" id="KW-0472">Membrane</keyword>
<evidence type="ECO:0000313" key="8">
    <source>
        <dbReference type="EMBL" id="WIM93124.1"/>
    </source>
</evidence>
<dbReference type="SUPFAM" id="SSF53300">
    <property type="entry name" value="vWA-like"/>
    <property type="match status" value="1"/>
</dbReference>
<dbReference type="InterPro" id="IPR024163">
    <property type="entry name" value="Aerotolerance_reg_N"/>
</dbReference>
<evidence type="ECO:0000256" key="6">
    <source>
        <dbReference type="SAM" id="Phobius"/>
    </source>
</evidence>
<feature type="domain" description="VWFA" evidence="7">
    <location>
        <begin position="87"/>
        <end position="307"/>
    </location>
</feature>
<feature type="transmembrane region" description="Helical" evidence="6">
    <location>
        <begin position="6"/>
        <end position="25"/>
    </location>
</feature>
<dbReference type="SMART" id="SM00327">
    <property type="entry name" value="VWA"/>
    <property type="match status" value="1"/>
</dbReference>
<dbReference type="RefSeq" id="WP_284914332.1">
    <property type="nucleotide sequence ID" value="NZ_CP126980.1"/>
</dbReference>
<dbReference type="PANTHER" id="PTHR22550">
    <property type="entry name" value="SPORE GERMINATION PROTEIN"/>
    <property type="match status" value="1"/>
</dbReference>
<keyword evidence="9" id="KW-1185">Reference proteome</keyword>
<dbReference type="PROSITE" id="PS50234">
    <property type="entry name" value="VWFA"/>
    <property type="match status" value="1"/>
</dbReference>
<protein>
    <submittedName>
        <fullName evidence="8">VWA domain-containing protein</fullName>
    </submittedName>
</protein>
<evidence type="ECO:0000256" key="1">
    <source>
        <dbReference type="ARBA" id="ARBA00022475"/>
    </source>
</evidence>
<keyword evidence="1" id="KW-1003">Cell membrane</keyword>
<feature type="transmembrane region" description="Helical" evidence="6">
    <location>
        <begin position="322"/>
        <end position="343"/>
    </location>
</feature>
<keyword evidence="3 6" id="KW-1133">Transmembrane helix</keyword>
<dbReference type="InterPro" id="IPR036465">
    <property type="entry name" value="vWFA_dom_sf"/>
</dbReference>
<evidence type="ECO:0000256" key="2">
    <source>
        <dbReference type="ARBA" id="ARBA00022692"/>
    </source>
</evidence>
<dbReference type="PANTHER" id="PTHR22550:SF5">
    <property type="entry name" value="LEUCINE ZIPPER PROTEIN 4"/>
    <property type="match status" value="1"/>
</dbReference>
<reference evidence="8 9" key="1">
    <citation type="submission" date="2023-06" db="EMBL/GenBank/DDBJ databases">
        <authorList>
            <person name="Yushchuk O."/>
            <person name="Binda E."/>
            <person name="Ruckert-Reed C."/>
            <person name="Fedorenko V."/>
            <person name="Kalinowski J."/>
            <person name="Marinelli F."/>
        </authorList>
    </citation>
    <scope>NUCLEOTIDE SEQUENCE [LARGE SCALE GENOMIC DNA]</scope>
    <source>
        <strain evidence="8 9">NRRL 3884</strain>
    </source>
</reference>
<gene>
    <name evidence="8" type="ORF">ACTOB_005091</name>
</gene>
<name>A0ABY8W5K1_9ACTN</name>
<dbReference type="InterPro" id="IPR050768">
    <property type="entry name" value="UPF0353/GerABKA_families"/>
</dbReference>
<evidence type="ECO:0000313" key="9">
    <source>
        <dbReference type="Proteomes" id="UP001240150"/>
    </source>
</evidence>
<keyword evidence="2 6" id="KW-0812">Transmembrane</keyword>
<organism evidence="8 9">
    <name type="scientific">Actinoplanes oblitus</name>
    <dbReference type="NCBI Taxonomy" id="3040509"/>
    <lineage>
        <taxon>Bacteria</taxon>
        <taxon>Bacillati</taxon>
        <taxon>Actinomycetota</taxon>
        <taxon>Actinomycetes</taxon>
        <taxon>Micromonosporales</taxon>
        <taxon>Micromonosporaceae</taxon>
        <taxon>Actinoplanes</taxon>
    </lineage>
</organism>
<dbReference type="Gene3D" id="3.40.50.410">
    <property type="entry name" value="von Willebrand factor, type A domain"/>
    <property type="match status" value="1"/>
</dbReference>
<sequence>MSLTWPWALVALLVVPVLLAARWWFDRRRKRTALTVSSLALIRAAVPGRTAWRRRVPVALFLAGLLTLAVSVARPQATVAVPRADTSILLAVDVSGSMCSTDVKPNRLAAAGEAAREFIQRSDGGTRIGLIAFSGTAAVLVAPTTDKDQLIDAVGDLKTALGTAIGQAILTSIDAIAEYNPHVAQTGVELISAVVPAEFEPDTIVVLTDGSNTTGVDPVLAAQEAAARHIRVFTIGFGTTAPGPMVCTAGQVNGGSFSGGPDPGAASAPGPFMEIDEKALTQVAAATGGRYFRAEDAGRLHDVLTGLPREIGLHEQRTETTVWFLLAGTLLVVTGVTLALWWNRPSRSRSQPRPSPARSDAGTRGSSPGPS</sequence>
<dbReference type="InterPro" id="IPR002035">
    <property type="entry name" value="VWF_A"/>
</dbReference>
<accession>A0ABY8W5K1</accession>
<proteinExistence type="predicted"/>
<dbReference type="EMBL" id="CP126980">
    <property type="protein sequence ID" value="WIM93124.1"/>
    <property type="molecule type" value="Genomic_DNA"/>
</dbReference>
<dbReference type="Pfam" id="PF07584">
    <property type="entry name" value="BatA"/>
    <property type="match status" value="1"/>
</dbReference>
<feature type="compositionally biased region" description="Low complexity" evidence="5">
    <location>
        <begin position="346"/>
        <end position="359"/>
    </location>
</feature>
<evidence type="ECO:0000256" key="3">
    <source>
        <dbReference type="ARBA" id="ARBA00022989"/>
    </source>
</evidence>
<evidence type="ECO:0000256" key="4">
    <source>
        <dbReference type="ARBA" id="ARBA00023136"/>
    </source>
</evidence>
<dbReference type="Proteomes" id="UP001240150">
    <property type="component" value="Chromosome"/>
</dbReference>
<evidence type="ECO:0000256" key="5">
    <source>
        <dbReference type="SAM" id="MobiDB-lite"/>
    </source>
</evidence>
<evidence type="ECO:0000259" key="7">
    <source>
        <dbReference type="PROSITE" id="PS50234"/>
    </source>
</evidence>